<dbReference type="InterPro" id="IPR037120">
    <property type="entry name" value="Haem_peroxidase_sf_animal"/>
</dbReference>
<dbReference type="GO" id="GO:0004601">
    <property type="term" value="F:peroxidase activity"/>
    <property type="evidence" value="ECO:0007669"/>
    <property type="project" value="UniProtKB-KW"/>
</dbReference>
<keyword evidence="3" id="KW-0560">Oxidoreductase</keyword>
<dbReference type="PANTHER" id="PTHR11475">
    <property type="entry name" value="OXIDASE/PEROXIDASE"/>
    <property type="match status" value="1"/>
</dbReference>
<dbReference type="EMBL" id="CAJPEV010001026">
    <property type="protein sequence ID" value="CAG0890251.1"/>
    <property type="molecule type" value="Genomic_DNA"/>
</dbReference>
<dbReference type="OrthoDB" id="823504at2759"/>
<dbReference type="Proteomes" id="UP000677054">
    <property type="component" value="Unassembled WGS sequence"/>
</dbReference>
<dbReference type="GO" id="GO:0020037">
    <property type="term" value="F:heme binding"/>
    <property type="evidence" value="ECO:0007669"/>
    <property type="project" value="InterPro"/>
</dbReference>
<dbReference type="AlphaFoldDB" id="A0A7R9A393"/>
<dbReference type="Gene3D" id="1.10.640.10">
    <property type="entry name" value="Haem peroxidase domain superfamily, animal type"/>
    <property type="match status" value="1"/>
</dbReference>
<dbReference type="GO" id="GO:0006979">
    <property type="term" value="P:response to oxidative stress"/>
    <property type="evidence" value="ECO:0007669"/>
    <property type="project" value="InterPro"/>
</dbReference>
<evidence type="ECO:0000256" key="2">
    <source>
        <dbReference type="ARBA" id="ARBA00022525"/>
    </source>
</evidence>
<dbReference type="CDD" id="cd09823">
    <property type="entry name" value="peroxinectin_like"/>
    <property type="match status" value="1"/>
</dbReference>
<evidence type="ECO:0000256" key="5">
    <source>
        <dbReference type="PIRSR" id="PIRSR619791-2"/>
    </source>
</evidence>
<protein>
    <recommendedName>
        <fullName evidence="8">Chorion peroxidase</fullName>
    </recommendedName>
</protein>
<evidence type="ECO:0000313" key="7">
    <source>
        <dbReference type="Proteomes" id="UP000677054"/>
    </source>
</evidence>
<dbReference type="SUPFAM" id="SSF48113">
    <property type="entry name" value="Heme-dependent peroxidases"/>
    <property type="match status" value="1"/>
</dbReference>
<keyword evidence="5" id="KW-0479">Metal-binding</keyword>
<dbReference type="Pfam" id="PF03098">
    <property type="entry name" value="An_peroxidase"/>
    <property type="match status" value="1"/>
</dbReference>
<dbReference type="PANTHER" id="PTHR11475:SF106">
    <property type="entry name" value="CURLY SU"/>
    <property type="match status" value="1"/>
</dbReference>
<dbReference type="InterPro" id="IPR010255">
    <property type="entry name" value="Haem_peroxidase_sf"/>
</dbReference>
<keyword evidence="3" id="KW-0575">Peroxidase</keyword>
<comment type="subcellular location">
    <subcellularLocation>
        <location evidence="1">Secreted</location>
    </subcellularLocation>
</comment>
<keyword evidence="4" id="KW-0732">Signal</keyword>
<dbReference type="PROSITE" id="PS50292">
    <property type="entry name" value="PEROXIDASE_3"/>
    <property type="match status" value="1"/>
</dbReference>
<accession>A0A7R9A393</accession>
<keyword evidence="5" id="KW-0349">Heme</keyword>
<evidence type="ECO:0008006" key="8">
    <source>
        <dbReference type="Google" id="ProtNLM"/>
    </source>
</evidence>
<dbReference type="GO" id="GO:0046872">
    <property type="term" value="F:metal ion binding"/>
    <property type="evidence" value="ECO:0007669"/>
    <property type="project" value="UniProtKB-KW"/>
</dbReference>
<evidence type="ECO:0000256" key="3">
    <source>
        <dbReference type="ARBA" id="ARBA00022559"/>
    </source>
</evidence>
<sequence>MREKDEREDEEKFPQGLDFYGGARPWRVEFSAFGEFGEERGKPADLRVPGVRFQEDSNCEAIADSERLFGLTLILSGFLLVHSSLGASSAKRRLRAGLRNESLPRPPVVSERSLDGSDDLGDETCALIVSGPTSLVDLADNALNSVDGHDGDRACITFGSVNRAFTKARQRFGLPAAHRRELDSNEVGAIGKVLLETTRIIAHRYGLAPDAIVNGLPLIDTTKTVVGQYCPYWLKKPECESKRYREYNGLCTNLENPHWGATRTTFKKLIAPAYPDGVDAVRAASDGSPLPPVRLVSTAIHGDKGHHDHAATLMLVAWGQAIDHDITLTAETKNEQNKDPECCKRQDHEDCLPIWIPDDDRFYSLFMQRCMNFARSLPGPRYACKLGPRLSFNMITSVLDANWVYGSTKEVAKSLRSFQKGQMKMFPIFEDFGLKELLPLKMNEPDDGCIRPRQDMFCFHAGDNRVNEQVVLAVVHTMFTRYHNILAEVLTRVNPHWDDETAYQETRHIMAAIVQHITYNEFLPMVLGKEVMEKYDLVLEEDGYFDGYDPKINPSASDAFITSAFRFGHSLLPSTIERWSTTHKYIGSQRLNGMLRQPYDLYKGGWCDQYICGLVNQVAQAMDDSVTEEVTNHLFQEPSKRFGMDLASFNMQRGREHGVPGYGAYRKFCGLPPVKTWYDLAAWMPNDTVRRYSEIYRSPADIDLWSAGISERPLPGAMVGPTLACLIGLQFRDLRLGDRFWYENSGWPSSFTIEQLNEIRKIKLSRIVCDTSDDMHEVQVYPMVLLHHEM</sequence>
<proteinExistence type="predicted"/>
<evidence type="ECO:0000313" key="6">
    <source>
        <dbReference type="EMBL" id="CAD7246061.1"/>
    </source>
</evidence>
<dbReference type="EMBL" id="LR900543">
    <property type="protein sequence ID" value="CAD7246061.1"/>
    <property type="molecule type" value="Genomic_DNA"/>
</dbReference>
<evidence type="ECO:0000256" key="1">
    <source>
        <dbReference type="ARBA" id="ARBA00004613"/>
    </source>
</evidence>
<dbReference type="PRINTS" id="PR00457">
    <property type="entry name" value="ANPEROXIDASE"/>
</dbReference>
<reference evidence="6" key="1">
    <citation type="submission" date="2020-11" db="EMBL/GenBank/DDBJ databases">
        <authorList>
            <person name="Tran Van P."/>
        </authorList>
    </citation>
    <scope>NUCLEOTIDE SEQUENCE</scope>
</reference>
<gene>
    <name evidence="6" type="ORF">DSTB1V02_LOCUS5924</name>
</gene>
<keyword evidence="2" id="KW-0964">Secreted</keyword>
<keyword evidence="5" id="KW-0408">Iron</keyword>
<keyword evidence="7" id="KW-1185">Reference proteome</keyword>
<dbReference type="FunFam" id="1.10.640.10:FF:000003">
    <property type="entry name" value="chorion peroxidase"/>
    <property type="match status" value="1"/>
</dbReference>
<name>A0A7R9A393_9CRUS</name>
<dbReference type="InterPro" id="IPR019791">
    <property type="entry name" value="Haem_peroxidase_animal"/>
</dbReference>
<feature type="binding site" description="axial binding residue" evidence="5">
    <location>
        <position position="569"/>
    </location>
    <ligand>
        <name>heme b</name>
        <dbReference type="ChEBI" id="CHEBI:60344"/>
    </ligand>
    <ligandPart>
        <name>Fe</name>
        <dbReference type="ChEBI" id="CHEBI:18248"/>
    </ligandPart>
</feature>
<evidence type="ECO:0000256" key="4">
    <source>
        <dbReference type="ARBA" id="ARBA00022729"/>
    </source>
</evidence>
<organism evidence="6">
    <name type="scientific">Darwinula stevensoni</name>
    <dbReference type="NCBI Taxonomy" id="69355"/>
    <lineage>
        <taxon>Eukaryota</taxon>
        <taxon>Metazoa</taxon>
        <taxon>Ecdysozoa</taxon>
        <taxon>Arthropoda</taxon>
        <taxon>Crustacea</taxon>
        <taxon>Oligostraca</taxon>
        <taxon>Ostracoda</taxon>
        <taxon>Podocopa</taxon>
        <taxon>Podocopida</taxon>
        <taxon>Darwinulocopina</taxon>
        <taxon>Darwinuloidea</taxon>
        <taxon>Darwinulidae</taxon>
        <taxon>Darwinula</taxon>
    </lineage>
</organism>
<dbReference type="GO" id="GO:0005576">
    <property type="term" value="C:extracellular region"/>
    <property type="evidence" value="ECO:0007669"/>
    <property type="project" value="UniProtKB-SubCell"/>
</dbReference>